<evidence type="ECO:0000313" key="2">
    <source>
        <dbReference type="Proteomes" id="UP000095280"/>
    </source>
</evidence>
<keyword evidence="2" id="KW-1185">Reference proteome</keyword>
<dbReference type="AlphaFoldDB" id="A0A1I8FJG8"/>
<evidence type="ECO:0000256" key="1">
    <source>
        <dbReference type="SAM" id="MobiDB-lite"/>
    </source>
</evidence>
<organism evidence="2 3">
    <name type="scientific">Macrostomum lignano</name>
    <dbReference type="NCBI Taxonomy" id="282301"/>
    <lineage>
        <taxon>Eukaryota</taxon>
        <taxon>Metazoa</taxon>
        <taxon>Spiralia</taxon>
        <taxon>Lophotrochozoa</taxon>
        <taxon>Platyhelminthes</taxon>
        <taxon>Rhabditophora</taxon>
        <taxon>Macrostomorpha</taxon>
        <taxon>Macrostomida</taxon>
        <taxon>Macrostomidae</taxon>
        <taxon>Macrostomum</taxon>
    </lineage>
</organism>
<protein>
    <submittedName>
        <fullName evidence="3">Response regulator</fullName>
    </submittedName>
</protein>
<accession>A0A1I8FJG8</accession>
<proteinExistence type="predicted"/>
<feature type="compositionally biased region" description="Low complexity" evidence="1">
    <location>
        <begin position="19"/>
        <end position="32"/>
    </location>
</feature>
<evidence type="ECO:0000313" key="3">
    <source>
        <dbReference type="WBParaSite" id="maker-unitig_35555-snap-gene-0.3-mRNA-1"/>
    </source>
</evidence>
<dbReference type="WBParaSite" id="maker-unitig_35555-snap-gene-0.3-mRNA-1">
    <property type="protein sequence ID" value="maker-unitig_35555-snap-gene-0.3-mRNA-1"/>
    <property type="gene ID" value="maker-unitig_35555-snap-gene-0.3"/>
</dbReference>
<dbReference type="Proteomes" id="UP000095280">
    <property type="component" value="Unplaced"/>
</dbReference>
<feature type="compositionally biased region" description="Polar residues" evidence="1">
    <location>
        <begin position="1"/>
        <end position="10"/>
    </location>
</feature>
<reference evidence="3" key="1">
    <citation type="submission" date="2016-11" db="UniProtKB">
        <authorList>
            <consortium name="WormBaseParasite"/>
        </authorList>
    </citation>
    <scope>IDENTIFICATION</scope>
</reference>
<name>A0A1I8FJG8_9PLAT</name>
<sequence length="100" mass="10507">VAQSGSSGDEATTERQQRRLSPGSSQSSSQLITESVSVLVSVTASATGADASEDHRTRDDPVQFDPLGVILIDTEATLADARVSIDSLRQDLFGALMTVE</sequence>
<feature type="region of interest" description="Disordered" evidence="1">
    <location>
        <begin position="1"/>
        <end position="32"/>
    </location>
</feature>